<dbReference type="InterPro" id="IPR037523">
    <property type="entry name" value="VOC_core"/>
</dbReference>
<dbReference type="AlphaFoldDB" id="A0A127JWY1"/>
<dbReference type="OrthoDB" id="5522469at2"/>
<evidence type="ECO:0000313" key="3">
    <source>
        <dbReference type="Proteomes" id="UP000070433"/>
    </source>
</evidence>
<dbReference type="PATRIC" id="fig|94132.3.peg.3685"/>
<dbReference type="EMBL" id="CP010951">
    <property type="protein sequence ID" value="AMO24389.1"/>
    <property type="molecule type" value="Genomic_DNA"/>
</dbReference>
<sequence length="130" mass="14033">MRVIVNIDVPELKPAIDFYSAALGLQLSRILDEDVAELTGASSVIYLLCNPAGSPAVSSKPVARDYTRHWTPVHMDFVVDDVAQAARRATAAGAVAESECIEWRGSRCITFSDPFGHGFCLIEFAAGGYQ</sequence>
<name>A0A127JWY1_9BURK</name>
<reference evidence="2 3" key="1">
    <citation type="journal article" date="2014" name="Int. J. Syst. Evol. Microbiol.">
        <title>Ramlibacter solisilvae sp. nov., isolated from forest soil, and emended description of the genus Ramlibacter.</title>
        <authorList>
            <person name="Lee H.J."/>
            <person name="Lee S.H."/>
            <person name="Lee S.S."/>
            <person name="Lee J.S."/>
            <person name="Kim Y."/>
            <person name="Kim S.C."/>
            <person name="Jeon C.O."/>
        </authorList>
    </citation>
    <scope>NUCLEOTIDE SEQUENCE [LARGE SCALE GENOMIC DNA]</scope>
    <source>
        <strain evidence="2 3">5-10</strain>
    </source>
</reference>
<evidence type="ECO:0000259" key="1">
    <source>
        <dbReference type="PROSITE" id="PS51819"/>
    </source>
</evidence>
<dbReference type="Pfam" id="PF18029">
    <property type="entry name" value="Glyoxalase_6"/>
    <property type="match status" value="1"/>
</dbReference>
<keyword evidence="3" id="KW-1185">Reference proteome</keyword>
<accession>A0A127JWY1</accession>
<evidence type="ECO:0000313" key="2">
    <source>
        <dbReference type="EMBL" id="AMO24389.1"/>
    </source>
</evidence>
<dbReference type="InterPro" id="IPR029068">
    <property type="entry name" value="Glyas_Bleomycin-R_OHBP_Dase"/>
</dbReference>
<dbReference type="PROSITE" id="PS51819">
    <property type="entry name" value="VOC"/>
    <property type="match status" value="1"/>
</dbReference>
<dbReference type="CDD" id="cd06587">
    <property type="entry name" value="VOC"/>
    <property type="match status" value="1"/>
</dbReference>
<dbReference type="SUPFAM" id="SSF54593">
    <property type="entry name" value="Glyoxalase/Bleomycin resistance protein/Dihydroxybiphenyl dioxygenase"/>
    <property type="match status" value="1"/>
</dbReference>
<dbReference type="Gene3D" id="3.10.180.10">
    <property type="entry name" value="2,3-Dihydroxybiphenyl 1,2-Dioxygenase, domain 1"/>
    <property type="match status" value="1"/>
</dbReference>
<proteinExistence type="predicted"/>
<organism evidence="2 3">
    <name type="scientific">Ramlibacter tataouinensis</name>
    <dbReference type="NCBI Taxonomy" id="94132"/>
    <lineage>
        <taxon>Bacteria</taxon>
        <taxon>Pseudomonadati</taxon>
        <taxon>Pseudomonadota</taxon>
        <taxon>Betaproteobacteria</taxon>
        <taxon>Burkholderiales</taxon>
        <taxon>Comamonadaceae</taxon>
        <taxon>Ramlibacter</taxon>
    </lineage>
</organism>
<dbReference type="Proteomes" id="UP000070433">
    <property type="component" value="Chromosome"/>
</dbReference>
<dbReference type="InterPro" id="IPR041581">
    <property type="entry name" value="Glyoxalase_6"/>
</dbReference>
<protein>
    <recommendedName>
        <fullName evidence="1">VOC domain-containing protein</fullName>
    </recommendedName>
</protein>
<gene>
    <name evidence="2" type="ORF">UC35_18035</name>
</gene>
<feature type="domain" description="VOC" evidence="1">
    <location>
        <begin position="1"/>
        <end position="124"/>
    </location>
</feature>
<dbReference type="RefSeq" id="WP_061502126.1">
    <property type="nucleotide sequence ID" value="NZ_CP010951.1"/>
</dbReference>